<accession>A0A346XRF9</accession>
<evidence type="ECO:0000313" key="3">
    <source>
        <dbReference type="Proteomes" id="UP000264006"/>
    </source>
</evidence>
<gene>
    <name evidence="2" type="ORF">DVS28_a0098</name>
</gene>
<feature type="transmembrane region" description="Helical" evidence="1">
    <location>
        <begin position="209"/>
        <end position="229"/>
    </location>
</feature>
<keyword evidence="3" id="KW-1185">Reference proteome</keyword>
<keyword evidence="1" id="KW-1133">Transmembrane helix</keyword>
<organism evidence="2 3">
    <name type="scientific">Euzebya pacifica</name>
    <dbReference type="NCBI Taxonomy" id="1608957"/>
    <lineage>
        <taxon>Bacteria</taxon>
        <taxon>Bacillati</taxon>
        <taxon>Actinomycetota</taxon>
        <taxon>Nitriliruptoria</taxon>
        <taxon>Euzebyales</taxon>
    </lineage>
</organism>
<dbReference type="AlphaFoldDB" id="A0A346XRF9"/>
<keyword evidence="1" id="KW-0812">Transmembrane</keyword>
<evidence type="ECO:0000313" key="2">
    <source>
        <dbReference type="EMBL" id="AXV04806.1"/>
    </source>
</evidence>
<dbReference type="EMBL" id="CP031165">
    <property type="protein sequence ID" value="AXV04806.1"/>
    <property type="molecule type" value="Genomic_DNA"/>
</dbReference>
<dbReference type="Proteomes" id="UP000264006">
    <property type="component" value="Chromosome"/>
</dbReference>
<feature type="transmembrane region" description="Helical" evidence="1">
    <location>
        <begin position="428"/>
        <end position="446"/>
    </location>
</feature>
<dbReference type="KEGG" id="euz:DVS28_a0098"/>
<feature type="transmembrane region" description="Helical" evidence="1">
    <location>
        <begin position="161"/>
        <end position="180"/>
    </location>
</feature>
<dbReference type="OrthoDB" id="139907at2"/>
<name>A0A346XRF9_9ACTN</name>
<feature type="transmembrane region" description="Helical" evidence="1">
    <location>
        <begin position="453"/>
        <end position="473"/>
    </location>
</feature>
<feature type="transmembrane region" description="Helical" evidence="1">
    <location>
        <begin position="317"/>
        <end position="338"/>
    </location>
</feature>
<reference evidence="2 3" key="1">
    <citation type="submission" date="2018-09" db="EMBL/GenBank/DDBJ databases">
        <title>Complete genome sequence of Euzebya sp. DY32-46 isolated from seawater of Pacific Ocean.</title>
        <authorList>
            <person name="Xu L."/>
            <person name="Wu Y.-H."/>
            <person name="Xu X.-W."/>
        </authorList>
    </citation>
    <scope>NUCLEOTIDE SEQUENCE [LARGE SCALE GENOMIC DNA]</scope>
    <source>
        <strain evidence="2 3">DY32-46</strain>
    </source>
</reference>
<feature type="transmembrane region" description="Helical" evidence="1">
    <location>
        <begin position="403"/>
        <end position="422"/>
    </location>
</feature>
<feature type="transmembrane region" description="Helical" evidence="1">
    <location>
        <begin position="20"/>
        <end position="40"/>
    </location>
</feature>
<protein>
    <submittedName>
        <fullName evidence="2">Uncharacterized protein</fullName>
    </submittedName>
</protein>
<keyword evidence="1" id="KW-0472">Membrane</keyword>
<proteinExistence type="predicted"/>
<evidence type="ECO:0000256" key="1">
    <source>
        <dbReference type="SAM" id="Phobius"/>
    </source>
</evidence>
<feature type="transmembrane region" description="Helical" evidence="1">
    <location>
        <begin position="371"/>
        <end position="391"/>
    </location>
</feature>
<feature type="transmembrane region" description="Helical" evidence="1">
    <location>
        <begin position="46"/>
        <end position="68"/>
    </location>
</feature>
<dbReference type="RefSeq" id="WP_114589701.1">
    <property type="nucleotide sequence ID" value="NZ_CP031165.1"/>
</dbReference>
<sequence>MLISSSAEPAVGRRERLDALALLIGGVALWGVGIVGGIRWQEMTDLGFVSVLPVTCLVGLGFLVAGFVRALAMPVVVPGVLRAHVVAMLVVLHATPTLVYGTMRYPWAWKHVGVIDFITRNGVVDPTIETLGAYHGWPGFFALNAMIAETTGIDAAQLGRWWPLVVNLLVVWLLSVLFAVCTDDRRVGPVACWVYVLGSWVGQDYFSPQAMAFVMYLTAVVVLVCLTAARRPVSLRLATRATPALTRIGAASSRAMSRVGRGVRRLGPTSVRKRLGVVPREVYVLALAIACSHQLTPVMLALTCVALVVGAYAGTPWLATVIVGVGAAWAVVFAAPLLMDNADELETVGSVGSNLDGTVVDLAAVSSGQALVAASARVLTVLVVLLALIGLLREWRRGRTHGLMALLAGLPVLLVGLSSYGGEVLFRVVLFGLPALAFLVGTLLVADRSRRGGAAVVAVASAVLLPLFLLAHLGNERQYAFGQDEVALVQDLYATAPPGSLLVEGSRNYPTQSLRYEVFTYVPIDREPVDGRRRVLADPAGVLGEWLDNEAYSATYLLLTRSMVAATEASGSLPSGGIATIDAALAADPAFVELARNDAGVVWGRAPEDRGVTEVGGVGAR</sequence>
<feature type="transmembrane region" description="Helical" evidence="1">
    <location>
        <begin position="80"/>
        <end position="100"/>
    </location>
</feature>